<dbReference type="SUPFAM" id="SSF54593">
    <property type="entry name" value="Glyoxalase/Bleomycin resistance protein/Dihydroxybiphenyl dioxygenase"/>
    <property type="match status" value="1"/>
</dbReference>
<organism evidence="2 3">
    <name type="scientific">Nakamurella flavida</name>
    <dbReference type="NCBI Taxonomy" id="363630"/>
    <lineage>
        <taxon>Bacteria</taxon>
        <taxon>Bacillati</taxon>
        <taxon>Actinomycetota</taxon>
        <taxon>Actinomycetes</taxon>
        <taxon>Nakamurellales</taxon>
        <taxon>Nakamurellaceae</taxon>
        <taxon>Nakamurella</taxon>
    </lineage>
</organism>
<gene>
    <name evidence="2" type="ORF">JL107_17650</name>
</gene>
<sequence length="118" mass="12762">MTDRSGSQIDHLNVAVPDLDAAVAFYEPVLATLGIVRILTIPAFPGQYAMVGFGWAEVKPFFWLLEKGVVGTGCTWPSRPATAARWTHSTGLHWRRARSKNSLPPSTPSTTPIITAAS</sequence>
<dbReference type="EMBL" id="JAERWL010000016">
    <property type="protein sequence ID" value="MBM9478276.1"/>
    <property type="molecule type" value="Genomic_DNA"/>
</dbReference>
<feature type="compositionally biased region" description="Low complexity" evidence="1">
    <location>
        <begin position="102"/>
        <end position="118"/>
    </location>
</feature>
<evidence type="ECO:0000313" key="2">
    <source>
        <dbReference type="EMBL" id="MBM9478276.1"/>
    </source>
</evidence>
<keyword evidence="3" id="KW-1185">Reference proteome</keyword>
<proteinExistence type="predicted"/>
<name>A0A939C4N3_9ACTN</name>
<comment type="caution">
    <text evidence="2">The sequence shown here is derived from an EMBL/GenBank/DDBJ whole genome shotgun (WGS) entry which is preliminary data.</text>
</comment>
<dbReference type="AlphaFoldDB" id="A0A939C4N3"/>
<dbReference type="Gene3D" id="3.10.180.10">
    <property type="entry name" value="2,3-Dihydroxybiphenyl 1,2-Dioxygenase, domain 1"/>
    <property type="match status" value="1"/>
</dbReference>
<protein>
    <recommendedName>
        <fullName evidence="4">VOC domain-containing protein</fullName>
    </recommendedName>
</protein>
<evidence type="ECO:0000313" key="3">
    <source>
        <dbReference type="Proteomes" id="UP000663801"/>
    </source>
</evidence>
<dbReference type="Proteomes" id="UP000663801">
    <property type="component" value="Unassembled WGS sequence"/>
</dbReference>
<dbReference type="RefSeq" id="WP_205258391.1">
    <property type="nucleotide sequence ID" value="NZ_BAAAPV010000006.1"/>
</dbReference>
<reference evidence="2" key="1">
    <citation type="submission" date="2021-01" db="EMBL/GenBank/DDBJ databases">
        <title>KCTC 19127 draft genome.</title>
        <authorList>
            <person name="An D."/>
        </authorList>
    </citation>
    <scope>NUCLEOTIDE SEQUENCE</scope>
    <source>
        <strain evidence="2">KCTC 19127</strain>
    </source>
</reference>
<dbReference type="InterPro" id="IPR029068">
    <property type="entry name" value="Glyas_Bleomycin-R_OHBP_Dase"/>
</dbReference>
<feature type="region of interest" description="Disordered" evidence="1">
    <location>
        <begin position="95"/>
        <end position="118"/>
    </location>
</feature>
<evidence type="ECO:0008006" key="4">
    <source>
        <dbReference type="Google" id="ProtNLM"/>
    </source>
</evidence>
<evidence type="ECO:0000256" key="1">
    <source>
        <dbReference type="SAM" id="MobiDB-lite"/>
    </source>
</evidence>
<accession>A0A939C4N3</accession>